<dbReference type="PANTHER" id="PTHR12480:SF32">
    <property type="entry name" value="BIFUNCTIONAL ARGININE DEMETHYLASE AND LYSYL-HYDROXYLASE JMJD6"/>
    <property type="match status" value="1"/>
</dbReference>
<feature type="domain" description="JmjC" evidence="13">
    <location>
        <begin position="278"/>
        <end position="454"/>
    </location>
</feature>
<dbReference type="GO" id="GO:0051213">
    <property type="term" value="F:dioxygenase activity"/>
    <property type="evidence" value="ECO:0007669"/>
    <property type="project" value="UniProtKB-KW"/>
</dbReference>
<comment type="similarity">
    <text evidence="11">Belongs to the JMJD6 family.</text>
</comment>
<keyword evidence="9" id="KW-0804">Transcription</keyword>
<evidence type="ECO:0000256" key="4">
    <source>
        <dbReference type="ARBA" id="ARBA00022853"/>
    </source>
</evidence>
<organism evidence="14 15">
    <name type="scientific">Cyclotella atomus</name>
    <dbReference type="NCBI Taxonomy" id="382360"/>
    <lineage>
        <taxon>Eukaryota</taxon>
        <taxon>Sar</taxon>
        <taxon>Stramenopiles</taxon>
        <taxon>Ochrophyta</taxon>
        <taxon>Bacillariophyta</taxon>
        <taxon>Coscinodiscophyceae</taxon>
        <taxon>Thalassiosirophycidae</taxon>
        <taxon>Stephanodiscales</taxon>
        <taxon>Stephanodiscaceae</taxon>
        <taxon>Cyclotella</taxon>
    </lineage>
</organism>
<dbReference type="Gene3D" id="1.20.1280.270">
    <property type="match status" value="1"/>
</dbReference>
<dbReference type="Proteomes" id="UP001530400">
    <property type="component" value="Unassembled WGS sequence"/>
</dbReference>
<comment type="subcellular location">
    <subcellularLocation>
        <location evidence="2">Nucleus</location>
    </subcellularLocation>
</comment>
<keyword evidence="6" id="KW-0560">Oxidoreductase</keyword>
<evidence type="ECO:0000256" key="2">
    <source>
        <dbReference type="ARBA" id="ARBA00004123"/>
    </source>
</evidence>
<keyword evidence="5" id="KW-0223">Dioxygenase</keyword>
<reference evidence="14 15" key="1">
    <citation type="submission" date="2024-10" db="EMBL/GenBank/DDBJ databases">
        <title>Updated reference genomes for cyclostephanoid diatoms.</title>
        <authorList>
            <person name="Roberts W.R."/>
            <person name="Alverson A.J."/>
        </authorList>
    </citation>
    <scope>NUCLEOTIDE SEQUENCE [LARGE SCALE GENOMIC DNA]</scope>
    <source>
        <strain evidence="14 15">AJA010-31</strain>
    </source>
</reference>
<feature type="region of interest" description="Disordered" evidence="12">
    <location>
        <begin position="136"/>
        <end position="167"/>
    </location>
</feature>
<feature type="compositionally biased region" description="Basic residues" evidence="12">
    <location>
        <begin position="507"/>
        <end position="519"/>
    </location>
</feature>
<comment type="cofactor">
    <cofactor evidence="1">
        <name>Fe(2+)</name>
        <dbReference type="ChEBI" id="CHEBI:29033"/>
    </cofactor>
</comment>
<dbReference type="PROSITE" id="PS51184">
    <property type="entry name" value="JMJC"/>
    <property type="match status" value="1"/>
</dbReference>
<evidence type="ECO:0000256" key="10">
    <source>
        <dbReference type="ARBA" id="ARBA00023242"/>
    </source>
</evidence>
<feature type="compositionally biased region" description="Basic and acidic residues" evidence="12">
    <location>
        <begin position="532"/>
        <end position="565"/>
    </location>
</feature>
<dbReference type="SMART" id="SM00558">
    <property type="entry name" value="JmjC"/>
    <property type="match status" value="1"/>
</dbReference>
<comment type="caution">
    <text evidence="14">The sequence shown here is derived from an EMBL/GenBank/DDBJ whole genome shotgun (WGS) entry which is preliminary data.</text>
</comment>
<evidence type="ECO:0000256" key="7">
    <source>
        <dbReference type="ARBA" id="ARBA00023004"/>
    </source>
</evidence>
<dbReference type="InterPro" id="IPR050910">
    <property type="entry name" value="JMJD6_ArgDemeth/LysHydrox"/>
</dbReference>
<dbReference type="SUPFAM" id="SSF51197">
    <property type="entry name" value="Clavaminate synthase-like"/>
    <property type="match status" value="1"/>
</dbReference>
<dbReference type="PANTHER" id="PTHR12480">
    <property type="entry name" value="ARGININE DEMETHYLASE AND LYSYL-HYDROXYLASE JMJD"/>
    <property type="match status" value="1"/>
</dbReference>
<name>A0ABD3NER9_9STRA</name>
<evidence type="ECO:0000256" key="11">
    <source>
        <dbReference type="ARBA" id="ARBA00038068"/>
    </source>
</evidence>
<proteinExistence type="inferred from homology"/>
<evidence type="ECO:0000256" key="12">
    <source>
        <dbReference type="SAM" id="MobiDB-lite"/>
    </source>
</evidence>
<keyword evidence="15" id="KW-1185">Reference proteome</keyword>
<dbReference type="Gene3D" id="2.60.120.650">
    <property type="entry name" value="Cupin"/>
    <property type="match status" value="1"/>
</dbReference>
<keyword evidence="8" id="KW-0805">Transcription regulation</keyword>
<dbReference type="Pfam" id="PF02373">
    <property type="entry name" value="JmjC"/>
    <property type="match status" value="1"/>
</dbReference>
<feature type="compositionally biased region" description="Polar residues" evidence="12">
    <location>
        <begin position="147"/>
        <end position="156"/>
    </location>
</feature>
<evidence type="ECO:0000256" key="6">
    <source>
        <dbReference type="ARBA" id="ARBA00023002"/>
    </source>
</evidence>
<dbReference type="GO" id="GO:0005634">
    <property type="term" value="C:nucleus"/>
    <property type="evidence" value="ECO:0007669"/>
    <property type="project" value="UniProtKB-SubCell"/>
</dbReference>
<dbReference type="GO" id="GO:0046872">
    <property type="term" value="F:metal ion binding"/>
    <property type="evidence" value="ECO:0007669"/>
    <property type="project" value="UniProtKB-KW"/>
</dbReference>
<sequence length="580" mass="66839">MGWREKAHRAKRLHRPTLKDWTRDGLAATFSDYASPLVEGEDAYCCFRIGTANNNNDVSTENNSNGSAQEIKWSVGDYHENNGAITGSDLNTKMIPVVLEAKDTPPECFHSEYEARCIPVVIRDVPYGINCGQQQQQQTSLHHESGDQTAAGQQASLHRHSEHQTAVGRFQEEKKECDDGHVHVSQDMQSLNHSSALNSQVNRNPSLDNSYAPWPAVTAWSFASLYNDERLRNRMFKVGEDDDGYTVKMKLRHFLRYLESNTDDSPLYIFDATFDEDRHAKRLLKDYTVPTYFNEDLFKLVGERRRPPYRWFLVGPERSGTTVHIDPLGTSAWNTLLFGMKRWVLFPPHVPKSVVKGRSLIMKGEDDEAIHYFMTILPRIKRKAALLVREGTVDGSGYEGFECWEFTQFPGETVFIPHGWWHAVLNITHTVGITQNYCSRRNFDAVWMQTRSGRKKMACTWLRRLNEQYPDLAVRARGLNRRDGFVMWEDDPVAKQKWMRKKIEKERKKREKLLKRQAHGKKDDDSSSGSDKSMDIDNSESKRLAKKEKWGEHRTTERKKDDMQLHCDNGTSGARVVSPH</sequence>
<evidence type="ECO:0000256" key="8">
    <source>
        <dbReference type="ARBA" id="ARBA00023015"/>
    </source>
</evidence>
<dbReference type="InterPro" id="IPR003347">
    <property type="entry name" value="JmjC_dom"/>
</dbReference>
<protein>
    <recommendedName>
        <fullName evidence="13">JmjC domain-containing protein</fullName>
    </recommendedName>
</protein>
<evidence type="ECO:0000256" key="5">
    <source>
        <dbReference type="ARBA" id="ARBA00022964"/>
    </source>
</evidence>
<evidence type="ECO:0000313" key="15">
    <source>
        <dbReference type="Proteomes" id="UP001530400"/>
    </source>
</evidence>
<gene>
    <name evidence="14" type="ORF">ACHAWO_004519</name>
</gene>
<dbReference type="AlphaFoldDB" id="A0ABD3NER9"/>
<keyword evidence="10" id="KW-0539">Nucleus</keyword>
<evidence type="ECO:0000313" key="14">
    <source>
        <dbReference type="EMBL" id="KAL3774452.1"/>
    </source>
</evidence>
<keyword evidence="7" id="KW-0408">Iron</keyword>
<evidence type="ECO:0000256" key="9">
    <source>
        <dbReference type="ARBA" id="ARBA00023163"/>
    </source>
</evidence>
<dbReference type="GO" id="GO:0006325">
    <property type="term" value="P:chromatin organization"/>
    <property type="evidence" value="ECO:0007669"/>
    <property type="project" value="UniProtKB-KW"/>
</dbReference>
<keyword evidence="4" id="KW-0156">Chromatin regulator</keyword>
<keyword evidence="3" id="KW-0479">Metal-binding</keyword>
<evidence type="ECO:0000256" key="1">
    <source>
        <dbReference type="ARBA" id="ARBA00001954"/>
    </source>
</evidence>
<dbReference type="EMBL" id="JALLPJ020001193">
    <property type="protein sequence ID" value="KAL3774452.1"/>
    <property type="molecule type" value="Genomic_DNA"/>
</dbReference>
<evidence type="ECO:0000256" key="3">
    <source>
        <dbReference type="ARBA" id="ARBA00022723"/>
    </source>
</evidence>
<evidence type="ECO:0000259" key="13">
    <source>
        <dbReference type="PROSITE" id="PS51184"/>
    </source>
</evidence>
<accession>A0ABD3NER9</accession>
<feature type="region of interest" description="Disordered" evidence="12">
    <location>
        <begin position="505"/>
        <end position="580"/>
    </location>
</feature>